<dbReference type="Proteomes" id="UP000612746">
    <property type="component" value="Unassembled WGS sequence"/>
</dbReference>
<evidence type="ECO:0000256" key="2">
    <source>
        <dbReference type="ARBA" id="ARBA00023180"/>
    </source>
</evidence>
<dbReference type="SUPFAM" id="SSF56300">
    <property type="entry name" value="Metallo-dependent phosphatases"/>
    <property type="match status" value="1"/>
</dbReference>
<dbReference type="GO" id="GO:0006798">
    <property type="term" value="P:polyphosphate catabolic process"/>
    <property type="evidence" value="ECO:0007669"/>
    <property type="project" value="TreeGrafter"/>
</dbReference>
<evidence type="ECO:0000256" key="1">
    <source>
        <dbReference type="ARBA" id="ARBA00022801"/>
    </source>
</evidence>
<dbReference type="SUPFAM" id="SSF53474">
    <property type="entry name" value="alpha/beta-Hydrolases"/>
    <property type="match status" value="1"/>
</dbReference>
<dbReference type="GO" id="GO:0000298">
    <property type="term" value="F:endopolyphosphatase activity"/>
    <property type="evidence" value="ECO:0007669"/>
    <property type="project" value="TreeGrafter"/>
</dbReference>
<gene>
    <name evidence="4" type="ORF">INT44_005695</name>
</gene>
<dbReference type="OrthoDB" id="282973at2759"/>
<keyword evidence="5" id="KW-1185">Reference proteome</keyword>
<dbReference type="AlphaFoldDB" id="A0A8H7PZU7"/>
<sequence length="560" mass="63788">MAVVDEIFDRHQLKKSATVVGHSLGTIVAGWIIKERPDIVDRTVLIDPVCFQLYEAYLCQNFVYKMPTTGFELVLWYFVAKEACIAWYLGRWFWWHQNIMFPKDFPSLDQTQVFLAEKDRIIHAPRVYQYLKRNKVPAILFEGYGHADALLIHTKEQDRMLITRLADIHIDSMYMQNSDPTQFCHRKSASASDNTAGKYGALGTACDSPIPLVQSVFEYLKKAEFQNVDFIIYTGDTARHVRDMEQSRTYSELLEEHRYVMNSFDATFNLQTTKLFPTIGNLDTPVHDNIDLASNDNTSGGIFMELKRLWDPLGLNLTESFSNGGMFVHTIPNGPTIVSINSMYFFSKNKQIPDCNEIGSAGAVEMIWLETQLASAAASRRSVYIISHVPPIKNTKQLYKPQCYAAYVNLLGKYSNIIAAHLTGHTNEDHLAVLHNTTGSFALQGISKLSDMTFSINQISNVLTNSPSIIPVNNPGFRIYKYDTTDGTLLGWDQYWTNLQQDNVQGNVIWSKEYSSSALYGVNRLDKAGWQQLMQRLLTNKKTFSMYKTYINVQYQASND</sequence>
<keyword evidence="1" id="KW-0378">Hydrolase</keyword>
<dbReference type="InterPro" id="IPR029058">
    <property type="entry name" value="AB_hydrolase_fold"/>
</dbReference>
<evidence type="ECO:0000313" key="5">
    <source>
        <dbReference type="Proteomes" id="UP000612746"/>
    </source>
</evidence>
<dbReference type="EMBL" id="JAEPRA010000007">
    <property type="protein sequence ID" value="KAG2182715.1"/>
    <property type="molecule type" value="Genomic_DNA"/>
</dbReference>
<dbReference type="GO" id="GO:0008081">
    <property type="term" value="F:phosphoric diester hydrolase activity"/>
    <property type="evidence" value="ECO:0007669"/>
    <property type="project" value="TreeGrafter"/>
</dbReference>
<evidence type="ECO:0000313" key="4">
    <source>
        <dbReference type="EMBL" id="KAG2182715.1"/>
    </source>
</evidence>
<dbReference type="InterPro" id="IPR045473">
    <property type="entry name" value="ASM_C"/>
</dbReference>
<dbReference type="GO" id="GO:0000324">
    <property type="term" value="C:fungal-type vacuole"/>
    <property type="evidence" value="ECO:0007669"/>
    <property type="project" value="TreeGrafter"/>
</dbReference>
<proteinExistence type="predicted"/>
<dbReference type="Gene3D" id="3.60.21.10">
    <property type="match status" value="1"/>
</dbReference>
<organism evidence="4 5">
    <name type="scientific">Umbelopsis vinacea</name>
    <dbReference type="NCBI Taxonomy" id="44442"/>
    <lineage>
        <taxon>Eukaryota</taxon>
        <taxon>Fungi</taxon>
        <taxon>Fungi incertae sedis</taxon>
        <taxon>Mucoromycota</taxon>
        <taxon>Mucoromycotina</taxon>
        <taxon>Umbelopsidomycetes</taxon>
        <taxon>Umbelopsidales</taxon>
        <taxon>Umbelopsidaceae</taxon>
        <taxon>Umbelopsis</taxon>
    </lineage>
</organism>
<dbReference type="Pfam" id="PF19272">
    <property type="entry name" value="ASMase_C"/>
    <property type="match status" value="1"/>
</dbReference>
<evidence type="ECO:0000259" key="3">
    <source>
        <dbReference type="Pfam" id="PF19272"/>
    </source>
</evidence>
<keyword evidence="2" id="KW-0325">Glycoprotein</keyword>
<feature type="non-terminal residue" evidence="4">
    <location>
        <position position="1"/>
    </location>
</feature>
<dbReference type="InterPro" id="IPR029052">
    <property type="entry name" value="Metallo-depent_PP-like"/>
</dbReference>
<protein>
    <recommendedName>
        <fullName evidence="3">Sphingomyelin phosphodiesterase C-terminal domain-containing protein</fullName>
    </recommendedName>
</protein>
<dbReference type="PANTHER" id="PTHR10340">
    <property type="entry name" value="SPHINGOMYELIN PHOSPHODIESTERASE"/>
    <property type="match status" value="1"/>
</dbReference>
<reference evidence="4" key="1">
    <citation type="submission" date="2020-12" db="EMBL/GenBank/DDBJ databases">
        <title>Metabolic potential, ecology and presence of endohyphal bacteria is reflected in genomic diversity of Mucoromycotina.</title>
        <authorList>
            <person name="Muszewska A."/>
            <person name="Okrasinska A."/>
            <person name="Steczkiewicz K."/>
            <person name="Drgas O."/>
            <person name="Orlowska M."/>
            <person name="Perlinska-Lenart U."/>
            <person name="Aleksandrzak-Piekarczyk T."/>
            <person name="Szatraj K."/>
            <person name="Zielenkiewicz U."/>
            <person name="Pilsyk S."/>
            <person name="Malc E."/>
            <person name="Mieczkowski P."/>
            <person name="Kruszewska J.S."/>
            <person name="Biernat P."/>
            <person name="Pawlowska J."/>
        </authorList>
    </citation>
    <scope>NUCLEOTIDE SEQUENCE</scope>
    <source>
        <strain evidence="4">WA0000051536</strain>
    </source>
</reference>
<name>A0A8H7PZU7_9FUNG</name>
<dbReference type="GO" id="GO:0005615">
    <property type="term" value="C:extracellular space"/>
    <property type="evidence" value="ECO:0007669"/>
    <property type="project" value="TreeGrafter"/>
</dbReference>
<feature type="domain" description="Sphingomyelin phosphodiesterase C-terminal" evidence="3">
    <location>
        <begin position="472"/>
        <end position="558"/>
    </location>
</feature>
<dbReference type="PANTHER" id="PTHR10340:SF55">
    <property type="entry name" value="ENDOPOLYPHOSPHATASE"/>
    <property type="match status" value="1"/>
</dbReference>
<comment type="caution">
    <text evidence="4">The sequence shown here is derived from an EMBL/GenBank/DDBJ whole genome shotgun (WGS) entry which is preliminary data.</text>
</comment>
<accession>A0A8H7PZU7</accession>
<dbReference type="Gene3D" id="3.40.50.1820">
    <property type="entry name" value="alpha/beta hydrolase"/>
    <property type="match status" value="1"/>
</dbReference>
<dbReference type="GO" id="GO:0004309">
    <property type="term" value="F:exopolyphosphatase activity"/>
    <property type="evidence" value="ECO:0007669"/>
    <property type="project" value="TreeGrafter"/>
</dbReference>